<organism evidence="2 3">
    <name type="scientific">Rhizobium setariae</name>
    <dbReference type="NCBI Taxonomy" id="2801340"/>
    <lineage>
        <taxon>Bacteria</taxon>
        <taxon>Pseudomonadati</taxon>
        <taxon>Pseudomonadota</taxon>
        <taxon>Alphaproteobacteria</taxon>
        <taxon>Hyphomicrobiales</taxon>
        <taxon>Rhizobiaceae</taxon>
        <taxon>Rhizobium/Agrobacterium group</taxon>
        <taxon>Rhizobium</taxon>
    </lineage>
</organism>
<name>A0A936YQF7_9HYPH</name>
<dbReference type="RefSeq" id="WP_201652614.1">
    <property type="nucleotide sequence ID" value="NZ_JAEQNC010000001.1"/>
</dbReference>
<evidence type="ECO:0000313" key="3">
    <source>
        <dbReference type="Proteomes" id="UP000633219"/>
    </source>
</evidence>
<dbReference type="AlphaFoldDB" id="A0A936YQF7"/>
<dbReference type="InterPro" id="IPR028082">
    <property type="entry name" value="Peripla_BP_I"/>
</dbReference>
<evidence type="ECO:0000256" key="1">
    <source>
        <dbReference type="SAM" id="SignalP"/>
    </source>
</evidence>
<reference evidence="2" key="1">
    <citation type="submission" date="2021-01" db="EMBL/GenBank/DDBJ databases">
        <title>Rhizobium sp. strain KVB221 16S ribosomal RNA gene Genome sequencing and assembly.</title>
        <authorList>
            <person name="Kang M."/>
        </authorList>
    </citation>
    <scope>NUCLEOTIDE SEQUENCE</scope>
    <source>
        <strain evidence="2">KVB221</strain>
    </source>
</reference>
<feature type="chain" id="PRO_5037186211" evidence="1">
    <location>
        <begin position="24"/>
        <end position="324"/>
    </location>
</feature>
<dbReference type="EMBL" id="JAEQNC010000001">
    <property type="protein sequence ID" value="MBL0370921.1"/>
    <property type="molecule type" value="Genomic_DNA"/>
</dbReference>
<dbReference type="PANTHER" id="PTHR35271:SF1">
    <property type="entry name" value="ABC TRANSPORTER, SUBSTRATE-BINDING LIPOPROTEIN"/>
    <property type="match status" value="1"/>
</dbReference>
<keyword evidence="3" id="KW-1185">Reference proteome</keyword>
<proteinExistence type="predicted"/>
<gene>
    <name evidence="2" type="ORF">JJB09_02670</name>
</gene>
<dbReference type="InterPro" id="IPR007487">
    <property type="entry name" value="ABC_transpt-TYRBP-like"/>
</dbReference>
<comment type="caution">
    <text evidence="2">The sequence shown here is derived from an EMBL/GenBank/DDBJ whole genome shotgun (WGS) entry which is preliminary data.</text>
</comment>
<dbReference type="Gene3D" id="3.40.50.2300">
    <property type="match status" value="2"/>
</dbReference>
<keyword evidence="1" id="KW-0732">Signal</keyword>
<evidence type="ECO:0000313" key="2">
    <source>
        <dbReference type="EMBL" id="MBL0370921.1"/>
    </source>
</evidence>
<dbReference type="Proteomes" id="UP000633219">
    <property type="component" value="Unassembled WGS sequence"/>
</dbReference>
<dbReference type="Pfam" id="PF04392">
    <property type="entry name" value="ABC_sub_bind"/>
    <property type="match status" value="1"/>
</dbReference>
<sequence>MIHRMKRLVAAAALVAFAGAASADPKLIEIASFGEHPALNEVAEGFKARMAELGYTEGKDVRYEFRHANFDRTLVPQLLQQVEAQHPDMIFAITTGLNQAAVRGITNKSIPIVFGAVVDPVVAGIVPDWQHGSAWSTGASMLPNFDASFDYLKQVMPGIKKVGTLFNPGEDNDTSNMELIQKAAAKAGLEIVAVPVDNANDLPQRVQSFAGKVDAIFLIQSNIVQTSVPVVAQVAQRIRLPLFNSVFAPDLKGQLAGFHAISYLKNGQHAADIADRILKGEKSADIAPYVPQTVDFESYVSPEGLAAVGLTVPDALKDSPWILK</sequence>
<accession>A0A936YQF7</accession>
<dbReference type="PANTHER" id="PTHR35271">
    <property type="entry name" value="ABC TRANSPORTER, SUBSTRATE-BINDING LIPOPROTEIN-RELATED"/>
    <property type="match status" value="1"/>
</dbReference>
<dbReference type="CDD" id="cd06325">
    <property type="entry name" value="PBP1_ABC_unchar_transporter"/>
    <property type="match status" value="1"/>
</dbReference>
<protein>
    <submittedName>
        <fullName evidence="2">ABC transporter substrate-binding protein</fullName>
    </submittedName>
</protein>
<feature type="signal peptide" evidence="1">
    <location>
        <begin position="1"/>
        <end position="23"/>
    </location>
</feature>
<dbReference type="SUPFAM" id="SSF53822">
    <property type="entry name" value="Periplasmic binding protein-like I"/>
    <property type="match status" value="1"/>
</dbReference>